<reference evidence="2 3" key="2">
    <citation type="submission" date="2019-01" db="EMBL/GenBank/DDBJ databases">
        <title>A chromosome length genome reference of the Java medaka (oryzias javanicus).</title>
        <authorList>
            <person name="Herpin A."/>
            <person name="Takehana Y."/>
            <person name="Naruse K."/>
            <person name="Ansai S."/>
            <person name="Kawaguchi M."/>
        </authorList>
    </citation>
    <scope>NUCLEOTIDE SEQUENCE [LARGE SCALE GENOMIC DNA]</scope>
    <source>
        <strain evidence="2">RS831</strain>
        <tissue evidence="2">Whole body</tissue>
    </source>
</reference>
<dbReference type="OrthoDB" id="79452at2759"/>
<protein>
    <submittedName>
        <fullName evidence="2">Uncharacterized protein</fullName>
    </submittedName>
</protein>
<accession>A0A437CHJ1</accession>
<proteinExistence type="predicted"/>
<evidence type="ECO:0000256" key="1">
    <source>
        <dbReference type="SAM" id="MobiDB-lite"/>
    </source>
</evidence>
<dbReference type="AlphaFoldDB" id="A0A437CHJ1"/>
<feature type="compositionally biased region" description="Pro residues" evidence="1">
    <location>
        <begin position="78"/>
        <end position="93"/>
    </location>
</feature>
<evidence type="ECO:0000313" key="3">
    <source>
        <dbReference type="Proteomes" id="UP000283210"/>
    </source>
</evidence>
<gene>
    <name evidence="2" type="ORF">OJAV_G00177560</name>
</gene>
<keyword evidence="3" id="KW-1185">Reference proteome</keyword>
<name>A0A437CHJ1_ORYJA</name>
<organism evidence="2 3">
    <name type="scientific">Oryzias javanicus</name>
    <name type="common">Javanese ricefish</name>
    <name type="synonym">Aplocheilus javanicus</name>
    <dbReference type="NCBI Taxonomy" id="123683"/>
    <lineage>
        <taxon>Eukaryota</taxon>
        <taxon>Metazoa</taxon>
        <taxon>Chordata</taxon>
        <taxon>Craniata</taxon>
        <taxon>Vertebrata</taxon>
        <taxon>Euteleostomi</taxon>
        <taxon>Actinopterygii</taxon>
        <taxon>Neopterygii</taxon>
        <taxon>Teleostei</taxon>
        <taxon>Neoteleostei</taxon>
        <taxon>Acanthomorphata</taxon>
        <taxon>Ovalentaria</taxon>
        <taxon>Atherinomorphae</taxon>
        <taxon>Beloniformes</taxon>
        <taxon>Adrianichthyidae</taxon>
        <taxon>Oryziinae</taxon>
        <taxon>Oryzias</taxon>
    </lineage>
</organism>
<feature type="region of interest" description="Disordered" evidence="1">
    <location>
        <begin position="39"/>
        <end position="93"/>
    </location>
</feature>
<sequence length="93" mass="10231">MSSYYIAPFIDTQTMPRRTWDRKYKRYDVTPRTAMIIANCPRPAPDSSPSAGPQDSAAPPGTFYKPPLSSALTNGMPLAPPPRPTPVPNPLHH</sequence>
<dbReference type="Proteomes" id="UP000283210">
    <property type="component" value="Chromosome 17"/>
</dbReference>
<evidence type="ECO:0000313" key="2">
    <source>
        <dbReference type="EMBL" id="RVE62122.1"/>
    </source>
</evidence>
<dbReference type="EMBL" id="CM012453">
    <property type="protein sequence ID" value="RVE62122.1"/>
    <property type="molecule type" value="Genomic_DNA"/>
</dbReference>
<reference evidence="2 3" key="1">
    <citation type="submission" date="2018-11" db="EMBL/GenBank/DDBJ databases">
        <authorList>
            <person name="Lopez-Roques C."/>
            <person name="Donnadieu C."/>
            <person name="Bouchez O."/>
            <person name="Klopp C."/>
            <person name="Cabau C."/>
            <person name="Zahm M."/>
        </authorList>
    </citation>
    <scope>NUCLEOTIDE SEQUENCE [LARGE SCALE GENOMIC DNA]</scope>
    <source>
        <strain evidence="2">RS831</strain>
        <tissue evidence="2">Whole body</tissue>
    </source>
</reference>